<comment type="function">
    <text evidence="2">Poorly processive, error-prone DNA polymerase involved in untargeted mutagenesis. Copies undamaged DNA at stalled replication forks, which arise in vivo from mismatched or misaligned primer ends. These misaligned primers can be extended by PolIV. Exhibits no 3'-5' exonuclease (proofreading) activity. May be involved in translesional synthesis, in conjunction with the beta clamp from PolIII.</text>
</comment>
<dbReference type="GO" id="GO:0006281">
    <property type="term" value="P:DNA repair"/>
    <property type="evidence" value="ECO:0007669"/>
    <property type="project" value="UniProtKB-UniRule"/>
</dbReference>
<keyword evidence="2" id="KW-0963">Cytoplasm</keyword>
<evidence type="ECO:0000313" key="5">
    <source>
        <dbReference type="Proteomes" id="UP000461768"/>
    </source>
</evidence>
<keyword evidence="2" id="KW-0239">DNA-directed DNA polymerase</keyword>
<dbReference type="GO" id="GO:0003887">
    <property type="term" value="F:DNA-directed DNA polymerase activity"/>
    <property type="evidence" value="ECO:0007669"/>
    <property type="project" value="UniProtKB-UniRule"/>
</dbReference>
<keyword evidence="2" id="KW-0808">Transferase</keyword>
<dbReference type="GO" id="GO:0005829">
    <property type="term" value="C:cytosol"/>
    <property type="evidence" value="ECO:0007669"/>
    <property type="project" value="TreeGrafter"/>
</dbReference>
<dbReference type="PROSITE" id="PS50173">
    <property type="entry name" value="UMUC"/>
    <property type="match status" value="1"/>
</dbReference>
<keyword evidence="2" id="KW-0234">DNA repair</keyword>
<dbReference type="GO" id="GO:0003684">
    <property type="term" value="F:damaged DNA binding"/>
    <property type="evidence" value="ECO:0007669"/>
    <property type="project" value="InterPro"/>
</dbReference>
<dbReference type="Gene3D" id="3.30.70.270">
    <property type="match status" value="1"/>
</dbReference>
<organism evidence="4 5">
    <name type="scientific">Candidatus Galacturonatibacter soehngenii</name>
    <dbReference type="NCBI Taxonomy" id="2307010"/>
    <lineage>
        <taxon>Bacteria</taxon>
        <taxon>Bacillati</taxon>
        <taxon>Bacillota</taxon>
        <taxon>Clostridia</taxon>
        <taxon>Lachnospirales</taxon>
        <taxon>Lachnospiraceae</taxon>
        <taxon>Candidatus Galacturonatibacter</taxon>
    </lineage>
</organism>
<feature type="active site" evidence="2">
    <location>
        <position position="113"/>
    </location>
</feature>
<sequence>MERIIFHIDVNSAYLSWSAVSNLQKNPTQIDLRTIPSIIGGDRESRHGIVLAKSIPAKKYNIRTGEPVAQALRKCPSLVIEPPNHQLYSEYSKKLMNVLSEYSPDLEKLSVDECFMDFTSIAHQYPSYLHAATLIKDRIYEELGFSVNIGISSNRLLAKMASDFKKPNLVHTLFPSEIKEKMWPLPVGELYMAGQSSVKTFHNLGIYTIGDLACTSKKLIELHLKSHGRLLWQYANGIDDTPVISDQTKLKGIGNSTTLSFDATTKEENTHVLLALSEQVSKRLRSSKQLAGMISVEIKYNDFSNVSHQMQLITPANTTEHIYKYACILFEDLWNRNPVRLLGIRTSKLTSEEEPIQLSLFDTAKNEKHLKAEQAIDSIKTRFGNDAIIRGSFLKKNDSCE</sequence>
<dbReference type="InterPro" id="IPR043128">
    <property type="entry name" value="Rev_trsase/Diguanyl_cyclase"/>
</dbReference>
<accession>A0A7V7QL16</accession>
<comment type="similarity">
    <text evidence="1 2">Belongs to the DNA polymerase type-Y family.</text>
</comment>
<reference evidence="4 5" key="1">
    <citation type="submission" date="2019-09" db="EMBL/GenBank/DDBJ databases">
        <authorList>
            <person name="Valk L.C."/>
        </authorList>
    </citation>
    <scope>NUCLEOTIDE SEQUENCE [LARGE SCALE GENOMIC DNA]</scope>
    <source>
        <strain evidence="4">GalUA</strain>
    </source>
</reference>
<proteinExistence type="inferred from homology"/>
<comment type="catalytic activity">
    <reaction evidence="2">
        <text>DNA(n) + a 2'-deoxyribonucleoside 5'-triphosphate = DNA(n+1) + diphosphate</text>
        <dbReference type="Rhea" id="RHEA:22508"/>
        <dbReference type="Rhea" id="RHEA-COMP:17339"/>
        <dbReference type="Rhea" id="RHEA-COMP:17340"/>
        <dbReference type="ChEBI" id="CHEBI:33019"/>
        <dbReference type="ChEBI" id="CHEBI:61560"/>
        <dbReference type="ChEBI" id="CHEBI:173112"/>
        <dbReference type="EC" id="2.7.7.7"/>
    </reaction>
</comment>
<dbReference type="InterPro" id="IPR050116">
    <property type="entry name" value="DNA_polymerase-Y"/>
</dbReference>
<keyword evidence="2" id="KW-0515">Mutator protein</keyword>
<dbReference type="GO" id="GO:0006261">
    <property type="term" value="P:DNA-templated DNA replication"/>
    <property type="evidence" value="ECO:0007669"/>
    <property type="project" value="UniProtKB-UniRule"/>
</dbReference>
<keyword evidence="2" id="KW-0227">DNA damage</keyword>
<dbReference type="EC" id="2.7.7.7" evidence="2"/>
<dbReference type="GO" id="GO:0000287">
    <property type="term" value="F:magnesium ion binding"/>
    <property type="evidence" value="ECO:0007669"/>
    <property type="project" value="UniProtKB-UniRule"/>
</dbReference>
<feature type="site" description="Substrate discrimination" evidence="2">
    <location>
        <position position="14"/>
    </location>
</feature>
<dbReference type="EMBL" id="WAGX01000005">
    <property type="protein sequence ID" value="KAB1438599.1"/>
    <property type="molecule type" value="Genomic_DNA"/>
</dbReference>
<keyword evidence="5" id="KW-1185">Reference proteome</keyword>
<dbReference type="InterPro" id="IPR017961">
    <property type="entry name" value="DNA_pol_Y-fam_little_finger"/>
</dbReference>
<dbReference type="PANTHER" id="PTHR11076:SF33">
    <property type="entry name" value="DNA POLYMERASE KAPPA"/>
    <property type="match status" value="1"/>
</dbReference>
<evidence type="ECO:0000256" key="1">
    <source>
        <dbReference type="ARBA" id="ARBA00010945"/>
    </source>
</evidence>
<dbReference type="Gene3D" id="1.10.150.20">
    <property type="entry name" value="5' to 3' exonuclease, C-terminal subdomain"/>
    <property type="match status" value="1"/>
</dbReference>
<dbReference type="GO" id="GO:0009432">
    <property type="term" value="P:SOS response"/>
    <property type="evidence" value="ECO:0007669"/>
    <property type="project" value="TreeGrafter"/>
</dbReference>
<comment type="subcellular location">
    <subcellularLocation>
        <location evidence="2">Cytoplasm</location>
    </subcellularLocation>
</comment>
<dbReference type="SUPFAM" id="SSF56672">
    <property type="entry name" value="DNA/RNA polymerases"/>
    <property type="match status" value="1"/>
</dbReference>
<reference evidence="4 5" key="2">
    <citation type="submission" date="2020-02" db="EMBL/GenBank/DDBJ databases">
        <title>Candidatus Galacturonibacter soehngenii shows hetero-acetogenic catabolism of galacturonic acid but lacks a canonical carbon monoxide dehydrogenase/acetyl-CoA synthase complex.</title>
        <authorList>
            <person name="Diender M."/>
            <person name="Stouten G.R."/>
            <person name="Petersen J.F."/>
            <person name="Nielsen P.H."/>
            <person name="Dueholm M.S."/>
            <person name="Pronk J.T."/>
            <person name="Van Loosdrecht M.C.M."/>
        </authorList>
    </citation>
    <scope>NUCLEOTIDE SEQUENCE [LARGE SCALE GENOMIC DNA]</scope>
    <source>
        <strain evidence="4">GalUA</strain>
    </source>
</reference>
<keyword evidence="2" id="KW-0235">DNA replication</keyword>
<keyword evidence="2" id="KW-0460">Magnesium</keyword>
<name>A0A7V7QL16_9FIRM</name>
<dbReference type="Pfam" id="PF11799">
    <property type="entry name" value="IMS_C"/>
    <property type="match status" value="1"/>
</dbReference>
<dbReference type="InterPro" id="IPR022880">
    <property type="entry name" value="DNApol_IV"/>
</dbReference>
<dbReference type="CDD" id="cd03586">
    <property type="entry name" value="PolY_Pol_IV_kappa"/>
    <property type="match status" value="1"/>
</dbReference>
<evidence type="ECO:0000313" key="4">
    <source>
        <dbReference type="EMBL" id="KAB1438599.1"/>
    </source>
</evidence>
<comment type="cofactor">
    <cofactor evidence="2">
        <name>Mg(2+)</name>
        <dbReference type="ChEBI" id="CHEBI:18420"/>
    </cofactor>
    <text evidence="2">Binds 2 magnesium ions per subunit.</text>
</comment>
<comment type="caution">
    <text evidence="4">The sequence shown here is derived from an EMBL/GenBank/DDBJ whole genome shotgun (WGS) entry which is preliminary data.</text>
</comment>
<evidence type="ECO:0000259" key="3">
    <source>
        <dbReference type="PROSITE" id="PS50173"/>
    </source>
</evidence>
<keyword evidence="2" id="KW-0238">DNA-binding</keyword>
<dbReference type="SUPFAM" id="SSF100879">
    <property type="entry name" value="Lesion bypass DNA polymerase (Y-family), little finger domain"/>
    <property type="match status" value="1"/>
</dbReference>
<dbReference type="InterPro" id="IPR036775">
    <property type="entry name" value="DNA_pol_Y-fam_lit_finger_sf"/>
</dbReference>
<feature type="binding site" evidence="2">
    <location>
        <position position="112"/>
    </location>
    <ligand>
        <name>Mg(2+)</name>
        <dbReference type="ChEBI" id="CHEBI:18420"/>
    </ligand>
</feature>
<dbReference type="InterPro" id="IPR043502">
    <property type="entry name" value="DNA/RNA_pol_sf"/>
</dbReference>
<comment type="subunit">
    <text evidence="2">Monomer.</text>
</comment>
<protein>
    <recommendedName>
        <fullName evidence="2">DNA polymerase IV</fullName>
        <shortName evidence="2">Pol IV</shortName>
        <ecNumber evidence="2">2.7.7.7</ecNumber>
    </recommendedName>
</protein>
<dbReference type="Gene3D" id="3.30.1490.100">
    <property type="entry name" value="DNA polymerase, Y-family, little finger domain"/>
    <property type="match status" value="1"/>
</dbReference>
<feature type="binding site" evidence="2">
    <location>
        <position position="9"/>
    </location>
    <ligand>
        <name>Mg(2+)</name>
        <dbReference type="ChEBI" id="CHEBI:18420"/>
    </ligand>
</feature>
<keyword evidence="2" id="KW-0548">Nucleotidyltransferase</keyword>
<dbReference type="Gene3D" id="3.40.1170.60">
    <property type="match status" value="1"/>
</dbReference>
<dbReference type="HAMAP" id="MF_01113">
    <property type="entry name" value="DNApol_IV"/>
    <property type="match status" value="1"/>
</dbReference>
<dbReference type="AlphaFoldDB" id="A0A7V7QL16"/>
<dbReference type="RefSeq" id="WP_151146308.1">
    <property type="nucleotide sequence ID" value="NZ_WAGX01000005.1"/>
</dbReference>
<keyword evidence="2" id="KW-0479">Metal-binding</keyword>
<dbReference type="InterPro" id="IPR001126">
    <property type="entry name" value="UmuC"/>
</dbReference>
<dbReference type="OrthoDB" id="9808813at2"/>
<dbReference type="Proteomes" id="UP000461768">
    <property type="component" value="Unassembled WGS sequence"/>
</dbReference>
<dbReference type="PANTHER" id="PTHR11076">
    <property type="entry name" value="DNA REPAIR POLYMERASE UMUC / TRANSFERASE FAMILY MEMBER"/>
    <property type="match status" value="1"/>
</dbReference>
<dbReference type="Pfam" id="PF00817">
    <property type="entry name" value="IMS"/>
    <property type="match status" value="1"/>
</dbReference>
<evidence type="ECO:0000256" key="2">
    <source>
        <dbReference type="HAMAP-Rule" id="MF_01113"/>
    </source>
</evidence>
<gene>
    <name evidence="2" type="primary">dinB</name>
    <name evidence="4" type="ORF">F7O84_13805</name>
</gene>
<dbReference type="GO" id="GO:0042276">
    <property type="term" value="P:error-prone translesion synthesis"/>
    <property type="evidence" value="ECO:0007669"/>
    <property type="project" value="TreeGrafter"/>
</dbReference>
<feature type="domain" description="UmuC" evidence="3">
    <location>
        <begin position="5"/>
        <end position="194"/>
    </location>
</feature>